<dbReference type="SUPFAM" id="SSF51735">
    <property type="entry name" value="NAD(P)-binding Rossmann-fold domains"/>
    <property type="match status" value="1"/>
</dbReference>
<dbReference type="GO" id="GO:0030497">
    <property type="term" value="P:fatty acid elongation"/>
    <property type="evidence" value="ECO:0007669"/>
    <property type="project" value="TreeGrafter"/>
</dbReference>
<dbReference type="HOGENOM" id="CLU_010194_1_3_4"/>
<evidence type="ECO:0000256" key="3">
    <source>
        <dbReference type="RuleBase" id="RU000363"/>
    </source>
</evidence>
<dbReference type="EMBL" id="AP013059">
    <property type="protein sequence ID" value="BAN25229.1"/>
    <property type="molecule type" value="Genomic_DNA"/>
</dbReference>
<dbReference type="KEGG" id="buo:BRPE64_BCDS05680"/>
<dbReference type="PANTHER" id="PTHR42760">
    <property type="entry name" value="SHORT-CHAIN DEHYDROGENASES/REDUCTASES FAMILY MEMBER"/>
    <property type="match status" value="1"/>
</dbReference>
<dbReference type="PATRIC" id="fig|758793.3.peg.3474"/>
<dbReference type="InterPro" id="IPR020904">
    <property type="entry name" value="Sc_DH/Rdtase_CS"/>
</dbReference>
<protein>
    <submittedName>
        <fullName evidence="4">Short-chain dehydrogenase/reductase SDR</fullName>
    </submittedName>
</protein>
<dbReference type="Pfam" id="PF00106">
    <property type="entry name" value="adh_short"/>
    <property type="match status" value="1"/>
</dbReference>
<evidence type="ECO:0000313" key="5">
    <source>
        <dbReference type="Proteomes" id="UP000013966"/>
    </source>
</evidence>
<dbReference type="PROSITE" id="PS00061">
    <property type="entry name" value="ADH_SHORT"/>
    <property type="match status" value="1"/>
</dbReference>
<dbReference type="PRINTS" id="PR00080">
    <property type="entry name" value="SDRFAMILY"/>
</dbReference>
<accession>R4WLB0</accession>
<comment type="similarity">
    <text evidence="1 3">Belongs to the short-chain dehydrogenases/reductases (SDR) family.</text>
</comment>
<dbReference type="InterPro" id="IPR002347">
    <property type="entry name" value="SDR_fam"/>
</dbReference>
<reference evidence="4 5" key="2">
    <citation type="journal article" date="2018" name="Int. J. Syst. Evol. Microbiol.">
        <title>Burkholderia insecticola sp. nov., a gut symbiotic bacterium of the bean bug Riptortus pedestris.</title>
        <authorList>
            <person name="Takeshita K."/>
            <person name="Tamaki H."/>
            <person name="Ohbayashi T."/>
            <person name="Meng X.-Y."/>
            <person name="Sone T."/>
            <person name="Mitani Y."/>
            <person name="Peeters C."/>
            <person name="Kikuchi Y."/>
            <person name="Vandamme P."/>
        </authorList>
    </citation>
    <scope>NUCLEOTIDE SEQUENCE [LARGE SCALE GENOMIC DNA]</scope>
    <source>
        <strain evidence="4">RPE64</strain>
    </source>
</reference>
<dbReference type="NCBIfam" id="NF005559">
    <property type="entry name" value="PRK07231.1"/>
    <property type="match status" value="1"/>
</dbReference>
<keyword evidence="5" id="KW-1185">Reference proteome</keyword>
<evidence type="ECO:0000256" key="2">
    <source>
        <dbReference type="ARBA" id="ARBA00023002"/>
    </source>
</evidence>
<reference evidence="4 5" key="1">
    <citation type="journal article" date="2013" name="Genome Announc.">
        <title>Complete Genome Sequence of Burkholderia sp. Strain RPE64, Bacterial Symbiont of the Bean Bug Riptortus pedestris.</title>
        <authorList>
            <person name="Shibata T.F."/>
            <person name="Maeda T."/>
            <person name="Nikoh N."/>
            <person name="Yamaguchi K."/>
            <person name="Oshima K."/>
            <person name="Hattori M."/>
            <person name="Nishiyama T."/>
            <person name="Hasebe M."/>
            <person name="Fukatsu T."/>
            <person name="Kikuchi Y."/>
            <person name="Shigenobu S."/>
        </authorList>
    </citation>
    <scope>NUCLEOTIDE SEQUENCE [LARGE SCALE GENOMIC DNA]</scope>
</reference>
<dbReference type="InterPro" id="IPR036291">
    <property type="entry name" value="NAD(P)-bd_dom_sf"/>
</dbReference>
<dbReference type="Proteomes" id="UP000013966">
    <property type="component" value="Chromosome 2"/>
</dbReference>
<organism evidence="4 5">
    <name type="scientific">Caballeronia insecticola</name>
    <dbReference type="NCBI Taxonomy" id="758793"/>
    <lineage>
        <taxon>Bacteria</taxon>
        <taxon>Pseudomonadati</taxon>
        <taxon>Pseudomonadota</taxon>
        <taxon>Betaproteobacteria</taxon>
        <taxon>Burkholderiales</taxon>
        <taxon>Burkholderiaceae</taxon>
        <taxon>Caballeronia</taxon>
    </lineage>
</organism>
<dbReference type="PANTHER" id="PTHR42760:SF129">
    <property type="entry name" value="OXIDOREDUCTASE"/>
    <property type="match status" value="1"/>
</dbReference>
<dbReference type="FunFam" id="3.40.50.720:FF:000173">
    <property type="entry name" value="3-oxoacyl-[acyl-carrier protein] reductase"/>
    <property type="match status" value="1"/>
</dbReference>
<sequence>MPVTARTPHQTNNERRRFMNRIDLADRTVIITGGARGIGLAVAERALESGADVSLWDVDGERLQRTTAELSAKHAERKITDAVVELTDEASVEAAARKTFAAHGRIDVLVNNAGITGGNGATWELAPDVWRRVIDVNLIGPYLTCRAVVPHMLKAGYGRIVNIASIAGKEGNPNASHYSASKAGLIGLTKSLGKELAGKNILVNAVTPAAAKTEIFDSMSQQHIDYMLSKIPMNRFLQPQEAASLILWLASEDCAFSTGAVFDLSGGRATY</sequence>
<name>R4WLB0_9BURK</name>
<evidence type="ECO:0000256" key="1">
    <source>
        <dbReference type="ARBA" id="ARBA00006484"/>
    </source>
</evidence>
<dbReference type="AlphaFoldDB" id="R4WLB0"/>
<proteinExistence type="inferred from homology"/>
<dbReference type="NCBIfam" id="NF009466">
    <property type="entry name" value="PRK12826.1-2"/>
    <property type="match status" value="1"/>
</dbReference>
<dbReference type="Gene3D" id="3.40.50.720">
    <property type="entry name" value="NAD(P)-binding Rossmann-like Domain"/>
    <property type="match status" value="1"/>
</dbReference>
<gene>
    <name evidence="4" type="ORF">BRPE64_BCDS05680</name>
</gene>
<evidence type="ECO:0000313" key="4">
    <source>
        <dbReference type="EMBL" id="BAN25229.1"/>
    </source>
</evidence>
<keyword evidence="2" id="KW-0560">Oxidoreductase</keyword>
<dbReference type="STRING" id="758793.BRPE64_BCDS05680"/>
<dbReference type="GO" id="GO:0016616">
    <property type="term" value="F:oxidoreductase activity, acting on the CH-OH group of donors, NAD or NADP as acceptor"/>
    <property type="evidence" value="ECO:0007669"/>
    <property type="project" value="TreeGrafter"/>
</dbReference>
<dbReference type="PRINTS" id="PR00081">
    <property type="entry name" value="GDHRDH"/>
</dbReference>